<name>A0A848KRV7_9ACTN</name>
<comment type="caution">
    <text evidence="2">The sequence shown here is derived from an EMBL/GenBank/DDBJ whole genome shotgun (WGS) entry which is preliminary data.</text>
</comment>
<dbReference type="Gene3D" id="2.130.10.10">
    <property type="entry name" value="YVTN repeat-like/Quinoprotein amine dehydrogenase"/>
    <property type="match status" value="2"/>
</dbReference>
<organism evidence="2 3">
    <name type="scientific">Gordonia asplenii</name>
    <dbReference type="NCBI Taxonomy" id="2725283"/>
    <lineage>
        <taxon>Bacteria</taxon>
        <taxon>Bacillati</taxon>
        <taxon>Actinomycetota</taxon>
        <taxon>Actinomycetes</taxon>
        <taxon>Mycobacteriales</taxon>
        <taxon>Gordoniaceae</taxon>
        <taxon>Gordonia</taxon>
    </lineage>
</organism>
<protein>
    <submittedName>
        <fullName evidence="2">YncE family protein</fullName>
    </submittedName>
</protein>
<gene>
    <name evidence="2" type="ORF">HH308_07160</name>
</gene>
<dbReference type="PANTHER" id="PTHR47197">
    <property type="entry name" value="PROTEIN NIRF"/>
    <property type="match status" value="1"/>
</dbReference>
<dbReference type="PANTHER" id="PTHR47197:SF3">
    <property type="entry name" value="DIHYDRO-HEME D1 DEHYDROGENASE"/>
    <property type="match status" value="1"/>
</dbReference>
<dbReference type="InterPro" id="IPR015943">
    <property type="entry name" value="WD40/YVTN_repeat-like_dom_sf"/>
</dbReference>
<accession>A0A848KRV7</accession>
<sequence length="362" mass="38351">MHRLSILTAALVIVATFASPGVAPAEPGGWDFRLASMPAGVTSGGQLAIDEHRGKLFVTDNTFPATTTKEGLTVQKPNIDVSVVSLAARRPVGSIDLSDQPWGLFKYQSVKVPMPQIADGIAVDSAAGALVTTSAHADGVSIVRADARKATPDDLLAYPGGHPMGVVAAGGRAWVALFSANKVVLLDTATKRQIAQSSVFSPTLVSLDSARHRLYVGNDDHKNRRRNFVAVIDTRTNKVVKEVSTPSNSRPTVDPVTGRVFAASFDTGEVSVIDPDSLRVVKTIATRSTPNQIAVDGKRRLGYLANLDNRSITVIDLDTASVLAVVKTAARVHTLAVDQRTGIVYGSQYRGSGITVLVPSRR</sequence>
<keyword evidence="3" id="KW-1185">Reference proteome</keyword>
<dbReference type="AlphaFoldDB" id="A0A848KRV7"/>
<feature type="chain" id="PRO_5032901312" evidence="1">
    <location>
        <begin position="26"/>
        <end position="362"/>
    </location>
</feature>
<evidence type="ECO:0000313" key="3">
    <source>
        <dbReference type="Proteomes" id="UP000550729"/>
    </source>
</evidence>
<keyword evidence="1" id="KW-0732">Signal</keyword>
<evidence type="ECO:0000256" key="1">
    <source>
        <dbReference type="SAM" id="SignalP"/>
    </source>
</evidence>
<dbReference type="Proteomes" id="UP000550729">
    <property type="component" value="Unassembled WGS sequence"/>
</dbReference>
<evidence type="ECO:0000313" key="2">
    <source>
        <dbReference type="EMBL" id="NMO00992.1"/>
    </source>
</evidence>
<feature type="signal peptide" evidence="1">
    <location>
        <begin position="1"/>
        <end position="25"/>
    </location>
</feature>
<dbReference type="SUPFAM" id="SSF51004">
    <property type="entry name" value="C-terminal (heme d1) domain of cytochrome cd1-nitrite reductase"/>
    <property type="match status" value="1"/>
</dbReference>
<reference evidence="2 3" key="1">
    <citation type="submission" date="2020-04" db="EMBL/GenBank/DDBJ databases">
        <title>Gordonia sp. nov. TBRC 11910.</title>
        <authorList>
            <person name="Suriyachadkun C."/>
        </authorList>
    </citation>
    <scope>NUCLEOTIDE SEQUENCE [LARGE SCALE GENOMIC DNA]</scope>
    <source>
        <strain evidence="2 3">TBRC 11910</strain>
    </source>
</reference>
<dbReference type="EMBL" id="JABBNB010000006">
    <property type="protein sequence ID" value="NMO00992.1"/>
    <property type="molecule type" value="Genomic_DNA"/>
</dbReference>
<dbReference type="InterPro" id="IPR051200">
    <property type="entry name" value="Host-pathogen_enzymatic-act"/>
</dbReference>
<dbReference type="InterPro" id="IPR011048">
    <property type="entry name" value="Haem_d1_sf"/>
</dbReference>
<proteinExistence type="predicted"/>